<dbReference type="InterPro" id="IPR011059">
    <property type="entry name" value="Metal-dep_hydrolase_composite"/>
</dbReference>
<gene>
    <name evidence="3" type="ORF">ENN94_05740</name>
</gene>
<dbReference type="PANTHER" id="PTHR43794">
    <property type="entry name" value="AMINOHYDROLASE SSNA-RELATED"/>
    <property type="match status" value="1"/>
</dbReference>
<reference evidence="3" key="1">
    <citation type="journal article" date="2020" name="mSystems">
        <title>Genome- and Community-Level Interaction Insights into Carbon Utilization and Element Cycling Functions of Hydrothermarchaeota in Hydrothermal Sediment.</title>
        <authorList>
            <person name="Zhou Z."/>
            <person name="Liu Y."/>
            <person name="Xu W."/>
            <person name="Pan J."/>
            <person name="Luo Z.H."/>
            <person name="Li M."/>
        </authorList>
    </citation>
    <scope>NUCLEOTIDE SEQUENCE [LARGE SCALE GENOMIC DNA]</scope>
    <source>
        <strain evidence="3">SpSt-1220</strain>
    </source>
</reference>
<feature type="domain" description="Amidohydrolase-related" evidence="2">
    <location>
        <begin position="56"/>
        <end position="418"/>
    </location>
</feature>
<evidence type="ECO:0000256" key="1">
    <source>
        <dbReference type="ARBA" id="ARBA00022801"/>
    </source>
</evidence>
<dbReference type="Proteomes" id="UP000886162">
    <property type="component" value="Unassembled WGS sequence"/>
</dbReference>
<dbReference type="InterPro" id="IPR032466">
    <property type="entry name" value="Metal_Hydrolase"/>
</dbReference>
<evidence type="ECO:0000313" key="3">
    <source>
        <dbReference type="EMBL" id="HDR47188.1"/>
    </source>
</evidence>
<dbReference type="PANTHER" id="PTHR43794:SF11">
    <property type="entry name" value="AMIDOHYDROLASE-RELATED DOMAIN-CONTAINING PROTEIN"/>
    <property type="match status" value="1"/>
</dbReference>
<comment type="caution">
    <text evidence="3">The sequence shown here is derived from an EMBL/GenBank/DDBJ whole genome shotgun (WGS) entry which is preliminary data.</text>
</comment>
<dbReference type="Pfam" id="PF01979">
    <property type="entry name" value="Amidohydro_1"/>
    <property type="match status" value="1"/>
</dbReference>
<protein>
    <submittedName>
        <fullName evidence="3">Metal-dependent hydrolase</fullName>
    </submittedName>
</protein>
<dbReference type="InterPro" id="IPR050287">
    <property type="entry name" value="MTA/SAH_deaminase"/>
</dbReference>
<dbReference type="AlphaFoldDB" id="A0A831LJV0"/>
<dbReference type="InterPro" id="IPR006680">
    <property type="entry name" value="Amidohydro-rel"/>
</dbReference>
<dbReference type="Gene3D" id="3.20.20.140">
    <property type="entry name" value="Metal-dependent hydrolases"/>
    <property type="match status" value="1"/>
</dbReference>
<dbReference type="SUPFAM" id="SSF51556">
    <property type="entry name" value="Metallo-dependent hydrolases"/>
    <property type="match status" value="1"/>
</dbReference>
<organism evidence="3">
    <name type="scientific">Geoalkalibacter subterraneus</name>
    <dbReference type="NCBI Taxonomy" id="483547"/>
    <lineage>
        <taxon>Bacteria</taxon>
        <taxon>Pseudomonadati</taxon>
        <taxon>Thermodesulfobacteriota</taxon>
        <taxon>Desulfuromonadia</taxon>
        <taxon>Desulfuromonadales</taxon>
        <taxon>Geoalkalibacteraceae</taxon>
        <taxon>Geoalkalibacter</taxon>
    </lineage>
</organism>
<dbReference type="SUPFAM" id="SSF51338">
    <property type="entry name" value="Composite domain of metallo-dependent hydrolases"/>
    <property type="match status" value="1"/>
</dbReference>
<accession>A0A831LJV0</accession>
<proteinExistence type="predicted"/>
<dbReference type="Gene3D" id="2.30.40.10">
    <property type="entry name" value="Urease, subunit C, domain 1"/>
    <property type="match status" value="1"/>
</dbReference>
<sequence>MDILYRARYLVPIIAPVIESGGLLVRRGQIVDIGPAGELFAASPQARVVDFGDDAVLLPPLVNAHTHLELTHFPQWARALGESSPGDDFIDWIKHVIRVKRSLKPEQFSASIKDGIQACLAAGTGAVGDILSWFPAREAFRQCPLFGRLYLETLGRDPAHARHILQGLGKITGEVVSGRLRLGISPHSLYNLSSEYLEDLLSYAHRHSFPLAIHIAESREETEFLLHSRGPLADRLYPYVGWQDMVPMPVGQTPVAYLEAKGGLKPDNLLIHGVHVTLDECQAIARSGATVVLCPRSNARLGVGTAPISDYLEAGVDLALGTDSPASNDSLSMWDELAFARKVYAGRVEPQMLLRMATRNGACAIGLCADMGSFSPRMSAHFQAVRLDHLPEIGDLEEALVSSGKNVQVLSLVLAGREIFTLDS</sequence>
<name>A0A831LJV0_9BACT</name>
<keyword evidence="1 3" id="KW-0378">Hydrolase</keyword>
<dbReference type="EMBL" id="DSDO01000392">
    <property type="protein sequence ID" value="HDR47188.1"/>
    <property type="molecule type" value="Genomic_DNA"/>
</dbReference>
<dbReference type="GO" id="GO:0016810">
    <property type="term" value="F:hydrolase activity, acting on carbon-nitrogen (but not peptide) bonds"/>
    <property type="evidence" value="ECO:0007669"/>
    <property type="project" value="InterPro"/>
</dbReference>
<evidence type="ECO:0000259" key="2">
    <source>
        <dbReference type="Pfam" id="PF01979"/>
    </source>
</evidence>